<dbReference type="RefSeq" id="WP_013934854.1">
    <property type="nucleotide sequence ID" value="NC_015709.1"/>
</dbReference>
<accession>F8EW56</accession>
<protein>
    <submittedName>
        <fullName evidence="3">Uncharacterized protein</fullName>
    </submittedName>
</protein>
<evidence type="ECO:0000256" key="2">
    <source>
        <dbReference type="SAM" id="SignalP"/>
    </source>
</evidence>
<proteinExistence type="predicted"/>
<evidence type="ECO:0000256" key="1">
    <source>
        <dbReference type="SAM" id="MobiDB-lite"/>
    </source>
</evidence>
<feature type="chain" id="PRO_5003376434" evidence="2">
    <location>
        <begin position="22"/>
        <end position="187"/>
    </location>
</feature>
<dbReference type="KEGG" id="zmp:Zymop_1576"/>
<dbReference type="PIRSF" id="PIRSF032038">
    <property type="entry name" value="UCP023238"/>
    <property type="match status" value="1"/>
</dbReference>
<evidence type="ECO:0000313" key="4">
    <source>
        <dbReference type="Proteomes" id="UP000000491"/>
    </source>
</evidence>
<dbReference type="AlphaFoldDB" id="F8EW56"/>
<sequence length="187" mass="21121">MKYYFWETVGLSLFLISPIQAAQSQNNLKDSPLFSHLLTCRNIEDKTARLQCFDDTVKTLDEANTHHDILVLDRAAIIARQRQSFGFGPPVLALPKPEKPVSKSKSKAPNSDESLNEMTDKATFVSQDNEGHWIIGFANGARWQQIDEQIIPNEPHIGSVIRLRKASFGSFVANIDKQSAVKMRRIR</sequence>
<feature type="region of interest" description="Disordered" evidence="1">
    <location>
        <begin position="96"/>
        <end position="116"/>
    </location>
</feature>
<dbReference type="HOGENOM" id="CLU_114088_0_0_5"/>
<organism evidence="3 4">
    <name type="scientific">Zymomonas mobilis subsp. pomaceae (strain ATCC 29192 / DSM 22645 / JCM 10191 / CCUG 17912 / NBRC 13757 / NCIMB 11200 / NRRL B-4491 / Barker I)</name>
    <dbReference type="NCBI Taxonomy" id="579138"/>
    <lineage>
        <taxon>Bacteria</taxon>
        <taxon>Pseudomonadati</taxon>
        <taxon>Pseudomonadota</taxon>
        <taxon>Alphaproteobacteria</taxon>
        <taxon>Sphingomonadales</taxon>
        <taxon>Zymomonadaceae</taxon>
        <taxon>Zymomonas</taxon>
    </lineage>
</organism>
<name>F8EW56_ZYMMT</name>
<dbReference type="STRING" id="579138.Zymop_1576"/>
<dbReference type="eggNOG" id="ENOG5032UVT">
    <property type="taxonomic scope" value="Bacteria"/>
</dbReference>
<dbReference type="PATRIC" id="fig|579138.3.peg.1670"/>
<dbReference type="EMBL" id="CP002865">
    <property type="protein sequence ID" value="AEI38466.1"/>
    <property type="molecule type" value="Genomic_DNA"/>
</dbReference>
<feature type="signal peptide" evidence="2">
    <location>
        <begin position="1"/>
        <end position="21"/>
    </location>
</feature>
<keyword evidence="2" id="KW-0732">Signal</keyword>
<evidence type="ECO:0000313" key="3">
    <source>
        <dbReference type="EMBL" id="AEI38466.1"/>
    </source>
</evidence>
<dbReference type="Proteomes" id="UP000000491">
    <property type="component" value="Chromosome"/>
</dbReference>
<gene>
    <name evidence="3" type="ordered locus">Zymop_1576</name>
</gene>
<reference evidence="3 4" key="1">
    <citation type="journal article" date="2011" name="J. Bacteriol.">
        <title>Genome sequence of the ethanol-producing Zymomonas mobilis subsp. pomaceae lectotype strain ATCC 29192.</title>
        <authorList>
            <person name="Kouvelis V.N."/>
            <person name="Davenport K.W."/>
            <person name="Brettin T.S."/>
            <person name="Bruce D."/>
            <person name="Detter C."/>
            <person name="Han C.S."/>
            <person name="Nolan M."/>
            <person name="Tapia R."/>
            <person name="Damoulaki A."/>
            <person name="Kyrpides N.C."/>
            <person name="Typas M.A."/>
            <person name="Pappas K.M."/>
        </authorList>
    </citation>
    <scope>NUCLEOTIDE SEQUENCE [LARGE SCALE GENOMIC DNA]</scope>
    <source>
        <strain evidence="4">ATCC 29192 / DSM 22645 / JCM 10191 / CCUG 17912 / NBRC 13757 / NCIMB 11200 / NRRL B-4491 / Barker I</strain>
    </source>
</reference>
<dbReference type="InterPro" id="IPR016987">
    <property type="entry name" value="UCP023238"/>
</dbReference>